<feature type="domain" description="RCK C-terminal" evidence="4">
    <location>
        <begin position="485"/>
        <end position="567"/>
    </location>
</feature>
<proteinExistence type="predicted"/>
<dbReference type="PROSITE" id="PS51202">
    <property type="entry name" value="RCK_C"/>
    <property type="match status" value="2"/>
</dbReference>
<dbReference type="RefSeq" id="WP_405276908.1">
    <property type="nucleotide sequence ID" value="NZ_CP144380.1"/>
</dbReference>
<dbReference type="Pfam" id="PF02080">
    <property type="entry name" value="TrkA_C"/>
    <property type="match status" value="2"/>
</dbReference>
<feature type="transmembrane region" description="Helical" evidence="2">
    <location>
        <begin position="27"/>
        <end position="47"/>
    </location>
</feature>
<accession>A0ABU9E8C0</accession>
<dbReference type="PANTHER" id="PTHR43833">
    <property type="entry name" value="POTASSIUM CHANNEL PROTEIN 2-RELATED-RELATED"/>
    <property type="match status" value="1"/>
</dbReference>
<evidence type="ECO:0000256" key="2">
    <source>
        <dbReference type="SAM" id="Phobius"/>
    </source>
</evidence>
<feature type="transmembrane region" description="Helical" evidence="2">
    <location>
        <begin position="84"/>
        <end position="110"/>
    </location>
</feature>
<sequence>MKFLSGHLGYALGDDQLRRNVAGLARFLLFLTAVIVVYSVIFHIIMWRVEGEEHSWITGFYWTLTVMSTLGFGDITFQSDLGRLFSVLVLMSGIVLLMIVLPFAFIRYFYAPWLEARLRVRAPHAVSPDTSGHVVLAQWDDVARALAPRLGEAGVEFVVLEEDGPRATELVLDGVPAVRGKVDDVDTWTGLGVDRARLVVLNRDDLSSTNAALTIREVAPDVKIVALAEREHSVDILELGGCDRVLHLKAQLGEQLANRVNAGQNQAHRLGTYRDLHVAEFSTHGTPFMGRTLAESQLRAVAGVSVVGVWERGVLHPPRPDLPLGRKSLVVVVGSEMALQRLDEFLAIYDMNWNPVVVIGGGIVGRAAARALAARSIQVHMVEQDETVAGRAGELPARLVVGDAADRSVMDAVGIEEAPSIVLSTNHDATNIFLASYSRRLSPETHIVSRITHDRNMVAMHRAGADQIISYTSLAVESIMAVLHERPPVFLGLGARFHELACPDAIAGRTLSEAQVGARTGLTVIGVESPDGALEADPGADTVLPKGGRLLVIASDEQLARFAELES</sequence>
<comment type="caution">
    <text evidence="5">The sequence shown here is derived from an EMBL/GenBank/DDBJ whole genome shotgun (WGS) entry which is preliminary data.</text>
</comment>
<dbReference type="InterPro" id="IPR013099">
    <property type="entry name" value="K_chnl_dom"/>
</dbReference>
<dbReference type="SUPFAM" id="SSF116726">
    <property type="entry name" value="TrkA C-terminal domain-like"/>
    <property type="match status" value="2"/>
</dbReference>
<dbReference type="PANTHER" id="PTHR43833:SF13">
    <property type="entry name" value="POTASSIUM CHANNEL PROTEIN 2-RELATED"/>
    <property type="match status" value="1"/>
</dbReference>
<comment type="subcellular location">
    <subcellularLocation>
        <location evidence="1">Cell membrane</location>
        <topology evidence="1">Multi-pass membrane protein</topology>
    </subcellularLocation>
</comment>
<reference evidence="5 6" key="1">
    <citation type="submission" date="2024-02" db="EMBL/GenBank/DDBJ databases">
        <title>A novel Gemmatimonadota bacterium.</title>
        <authorList>
            <person name="Du Z.-J."/>
            <person name="Ye Y.-Q."/>
        </authorList>
    </citation>
    <scope>NUCLEOTIDE SEQUENCE [LARGE SCALE GENOMIC DNA]</scope>
    <source>
        <strain evidence="5 6">DH-20</strain>
    </source>
</reference>
<dbReference type="SUPFAM" id="SSF51735">
    <property type="entry name" value="NAD(P)-binding Rossmann-fold domains"/>
    <property type="match status" value="2"/>
</dbReference>
<dbReference type="Gene3D" id="1.10.287.70">
    <property type="match status" value="1"/>
</dbReference>
<keyword evidence="2" id="KW-0812">Transmembrane</keyword>
<name>A0ABU9E8C0_9BACT</name>
<evidence type="ECO:0000259" key="4">
    <source>
        <dbReference type="PROSITE" id="PS51202"/>
    </source>
</evidence>
<dbReference type="InterPro" id="IPR003148">
    <property type="entry name" value="RCK_N"/>
</dbReference>
<keyword evidence="2" id="KW-0472">Membrane</keyword>
<dbReference type="InterPro" id="IPR006037">
    <property type="entry name" value="RCK_C"/>
</dbReference>
<dbReference type="Pfam" id="PF02254">
    <property type="entry name" value="TrkA_N"/>
    <property type="match status" value="2"/>
</dbReference>
<dbReference type="SUPFAM" id="SSF81324">
    <property type="entry name" value="Voltage-gated potassium channels"/>
    <property type="match status" value="1"/>
</dbReference>
<dbReference type="InterPro" id="IPR036291">
    <property type="entry name" value="NAD(P)-bd_dom_sf"/>
</dbReference>
<dbReference type="Proteomes" id="UP001484239">
    <property type="component" value="Unassembled WGS sequence"/>
</dbReference>
<protein>
    <submittedName>
        <fullName evidence="5">FAD-dependent oxidoreductase</fullName>
    </submittedName>
</protein>
<dbReference type="InterPro" id="IPR036721">
    <property type="entry name" value="RCK_C_sf"/>
</dbReference>
<feature type="transmembrane region" description="Helical" evidence="2">
    <location>
        <begin position="59"/>
        <end position="77"/>
    </location>
</feature>
<evidence type="ECO:0000313" key="5">
    <source>
        <dbReference type="EMBL" id="MEK9500972.1"/>
    </source>
</evidence>
<keyword evidence="6" id="KW-1185">Reference proteome</keyword>
<evidence type="ECO:0000256" key="1">
    <source>
        <dbReference type="ARBA" id="ARBA00004651"/>
    </source>
</evidence>
<evidence type="ECO:0000259" key="3">
    <source>
        <dbReference type="PROSITE" id="PS51201"/>
    </source>
</evidence>
<dbReference type="Pfam" id="PF07885">
    <property type="entry name" value="Ion_trans_2"/>
    <property type="match status" value="1"/>
</dbReference>
<dbReference type="InterPro" id="IPR050721">
    <property type="entry name" value="Trk_Ktr_HKT_K-transport"/>
</dbReference>
<feature type="domain" description="RCK C-terminal" evidence="4">
    <location>
        <begin position="265"/>
        <end position="348"/>
    </location>
</feature>
<dbReference type="EMBL" id="JBBHLI010000004">
    <property type="protein sequence ID" value="MEK9500972.1"/>
    <property type="molecule type" value="Genomic_DNA"/>
</dbReference>
<dbReference type="Gene3D" id="3.40.50.720">
    <property type="entry name" value="NAD(P)-binding Rossmann-like Domain"/>
    <property type="match status" value="2"/>
</dbReference>
<gene>
    <name evidence="5" type="ORF">WI372_08290</name>
</gene>
<evidence type="ECO:0000313" key="6">
    <source>
        <dbReference type="Proteomes" id="UP001484239"/>
    </source>
</evidence>
<dbReference type="PROSITE" id="PS51201">
    <property type="entry name" value="RCK_N"/>
    <property type="match status" value="1"/>
</dbReference>
<keyword evidence="2" id="KW-1133">Transmembrane helix</keyword>
<dbReference type="PRINTS" id="PR00169">
    <property type="entry name" value="KCHANNEL"/>
</dbReference>
<feature type="domain" description="RCK N-terminal" evidence="3">
    <location>
        <begin position="353"/>
        <end position="470"/>
    </location>
</feature>
<dbReference type="Gene3D" id="3.30.70.1450">
    <property type="entry name" value="Regulator of K+ conductance, C-terminal domain"/>
    <property type="match status" value="2"/>
</dbReference>
<organism evidence="5 6">
    <name type="scientific">Gaopeijia maritima</name>
    <dbReference type="NCBI Taxonomy" id="3119007"/>
    <lineage>
        <taxon>Bacteria</taxon>
        <taxon>Pseudomonadati</taxon>
        <taxon>Gemmatimonadota</taxon>
        <taxon>Longimicrobiia</taxon>
        <taxon>Gaopeijiales</taxon>
        <taxon>Gaopeijiaceae</taxon>
        <taxon>Gaopeijia</taxon>
    </lineage>
</organism>